<dbReference type="PROSITE" id="PS51257">
    <property type="entry name" value="PROKAR_LIPOPROTEIN"/>
    <property type="match status" value="1"/>
</dbReference>
<dbReference type="PANTHER" id="PTHR37984:SF5">
    <property type="entry name" value="PROTEIN NYNRIN-LIKE"/>
    <property type="match status" value="1"/>
</dbReference>
<dbReference type="InterPro" id="IPR001584">
    <property type="entry name" value="Integrase_cat-core"/>
</dbReference>
<proteinExistence type="predicted"/>
<dbReference type="GO" id="GO:0015074">
    <property type="term" value="P:DNA integration"/>
    <property type="evidence" value="ECO:0007669"/>
    <property type="project" value="InterPro"/>
</dbReference>
<gene>
    <name evidence="2" type="ORF">PHMEG_00016166</name>
</gene>
<sequence length="225" mass="25840">MKISNAVIKGFTESKSVYAENSIGSGCTGILSVSCKNVKAVSLPRVHHRILDHHLSSSFVNQCVILPRKKSQKPTWSDNLARHDRDLKFMSEVFTRFREMLESKQRAALAYRPQPNGQQERSVWTVTRAIRAYVEESDQSDWDDQVEKSMWALNTSFDATRLDTPFYLVDGTPSAMLGKILTGFDQKAAYEWRRNTQRQYEYAQALAKDRQSEVKSKRSMVQPQI</sequence>
<accession>A0A225VZY5</accession>
<reference evidence="3" key="1">
    <citation type="submission" date="2017-03" db="EMBL/GenBank/DDBJ databases">
        <title>Phytopthora megakarya and P. palmivora, two closely related causual agents of cacao black pod achieved similar genome size and gene model numbers by different mechanisms.</title>
        <authorList>
            <person name="Ali S."/>
            <person name="Shao J."/>
            <person name="Larry D.J."/>
            <person name="Kronmiller B."/>
            <person name="Shen D."/>
            <person name="Strem M.D."/>
            <person name="Melnick R.L."/>
            <person name="Guiltinan M.J."/>
            <person name="Tyler B.M."/>
            <person name="Meinhardt L.W."/>
            <person name="Bailey B.A."/>
        </authorList>
    </citation>
    <scope>NUCLEOTIDE SEQUENCE [LARGE SCALE GENOMIC DNA]</scope>
    <source>
        <strain evidence="3">zdho120</strain>
    </source>
</reference>
<dbReference type="InterPro" id="IPR012337">
    <property type="entry name" value="RNaseH-like_sf"/>
</dbReference>
<evidence type="ECO:0000259" key="1">
    <source>
        <dbReference type="PROSITE" id="PS50994"/>
    </source>
</evidence>
<evidence type="ECO:0000313" key="3">
    <source>
        <dbReference type="Proteomes" id="UP000198211"/>
    </source>
</evidence>
<dbReference type="GO" id="GO:0003964">
    <property type="term" value="F:RNA-directed DNA polymerase activity"/>
    <property type="evidence" value="ECO:0007669"/>
    <property type="project" value="UniProtKB-KW"/>
</dbReference>
<dbReference type="SUPFAM" id="SSF53098">
    <property type="entry name" value="Ribonuclease H-like"/>
    <property type="match status" value="1"/>
</dbReference>
<keyword evidence="2" id="KW-0808">Transferase</keyword>
<dbReference type="InterPro" id="IPR050951">
    <property type="entry name" value="Retrovirus_Pol_polyprotein"/>
</dbReference>
<dbReference type="PANTHER" id="PTHR37984">
    <property type="entry name" value="PROTEIN CBG26694"/>
    <property type="match status" value="1"/>
</dbReference>
<dbReference type="Gene3D" id="3.30.420.10">
    <property type="entry name" value="Ribonuclease H-like superfamily/Ribonuclease H"/>
    <property type="match status" value="1"/>
</dbReference>
<feature type="domain" description="Integrase catalytic" evidence="1">
    <location>
        <begin position="84"/>
        <end position="173"/>
    </location>
</feature>
<dbReference type="GO" id="GO:0003676">
    <property type="term" value="F:nucleic acid binding"/>
    <property type="evidence" value="ECO:0007669"/>
    <property type="project" value="InterPro"/>
</dbReference>
<comment type="caution">
    <text evidence="2">The sequence shown here is derived from an EMBL/GenBank/DDBJ whole genome shotgun (WGS) entry which is preliminary data.</text>
</comment>
<dbReference type="PROSITE" id="PS50994">
    <property type="entry name" value="INTEGRASE"/>
    <property type="match status" value="1"/>
</dbReference>
<keyword evidence="2" id="KW-0695">RNA-directed DNA polymerase</keyword>
<dbReference type="InterPro" id="IPR036397">
    <property type="entry name" value="RNaseH_sf"/>
</dbReference>
<keyword evidence="3" id="KW-1185">Reference proteome</keyword>
<protein>
    <submittedName>
        <fullName evidence="2">Reverse transcriptase</fullName>
    </submittedName>
</protein>
<name>A0A225VZY5_9STRA</name>
<dbReference type="AlphaFoldDB" id="A0A225VZY5"/>
<dbReference type="Proteomes" id="UP000198211">
    <property type="component" value="Unassembled WGS sequence"/>
</dbReference>
<organism evidence="2 3">
    <name type="scientific">Phytophthora megakarya</name>
    <dbReference type="NCBI Taxonomy" id="4795"/>
    <lineage>
        <taxon>Eukaryota</taxon>
        <taxon>Sar</taxon>
        <taxon>Stramenopiles</taxon>
        <taxon>Oomycota</taxon>
        <taxon>Peronosporomycetes</taxon>
        <taxon>Peronosporales</taxon>
        <taxon>Peronosporaceae</taxon>
        <taxon>Phytophthora</taxon>
    </lineage>
</organism>
<dbReference type="EMBL" id="NBNE01002292">
    <property type="protein sequence ID" value="OWZ10895.1"/>
    <property type="molecule type" value="Genomic_DNA"/>
</dbReference>
<evidence type="ECO:0000313" key="2">
    <source>
        <dbReference type="EMBL" id="OWZ10895.1"/>
    </source>
</evidence>
<keyword evidence="2" id="KW-0548">Nucleotidyltransferase</keyword>